<accession>A0ABV8FR93</accession>
<dbReference type="Proteomes" id="UP001595847">
    <property type="component" value="Unassembled WGS sequence"/>
</dbReference>
<dbReference type="EMBL" id="JBHSBH010000012">
    <property type="protein sequence ID" value="MFC3997838.1"/>
    <property type="molecule type" value="Genomic_DNA"/>
</dbReference>
<evidence type="ECO:0000313" key="1">
    <source>
        <dbReference type="EMBL" id="MFC3997838.1"/>
    </source>
</evidence>
<dbReference type="Pfam" id="PF08002">
    <property type="entry name" value="DUF1697"/>
    <property type="match status" value="1"/>
</dbReference>
<proteinExistence type="predicted"/>
<protein>
    <submittedName>
        <fullName evidence="1">DUF1697 domain-containing protein</fullName>
    </submittedName>
</protein>
<dbReference type="Gene3D" id="3.30.70.1280">
    <property type="entry name" value="SP0830-like domains"/>
    <property type="match status" value="1"/>
</dbReference>
<dbReference type="InterPro" id="IPR012545">
    <property type="entry name" value="DUF1697"/>
</dbReference>
<sequence>MTVYVALLRGVNVGGRRKIAMADLRAVLTGLGHTGVTTLLQSGNAVFTAPGTAGGEDAVAAAIEERLATGLGLDVDVMVRTAAHLRRVVDDIPFDVRDPAKCAVCFLKAPPDPGRLAALDPEAFAPEEMVPGERELYLYLPDGLGRAKLTPLLARRLGTPATVRNWNTTTRLLALAEA</sequence>
<dbReference type="SUPFAM" id="SSF160379">
    <property type="entry name" value="SP0830-like"/>
    <property type="match status" value="1"/>
</dbReference>
<dbReference type="PANTHER" id="PTHR36439:SF1">
    <property type="entry name" value="DUF1697 DOMAIN-CONTAINING PROTEIN"/>
    <property type="match status" value="1"/>
</dbReference>
<dbReference type="PIRSF" id="PIRSF008502">
    <property type="entry name" value="UCP008502"/>
    <property type="match status" value="1"/>
</dbReference>
<organism evidence="1 2">
    <name type="scientific">Nocardiopsis sediminis</name>
    <dbReference type="NCBI Taxonomy" id="1778267"/>
    <lineage>
        <taxon>Bacteria</taxon>
        <taxon>Bacillati</taxon>
        <taxon>Actinomycetota</taxon>
        <taxon>Actinomycetes</taxon>
        <taxon>Streptosporangiales</taxon>
        <taxon>Nocardiopsidaceae</taxon>
        <taxon>Nocardiopsis</taxon>
    </lineage>
</organism>
<evidence type="ECO:0000313" key="2">
    <source>
        <dbReference type="Proteomes" id="UP001595847"/>
    </source>
</evidence>
<keyword evidence="2" id="KW-1185">Reference proteome</keyword>
<dbReference type="RefSeq" id="WP_378535159.1">
    <property type="nucleotide sequence ID" value="NZ_JBHSBH010000012.1"/>
</dbReference>
<name>A0ABV8FR93_9ACTN</name>
<comment type="caution">
    <text evidence="1">The sequence shown here is derived from an EMBL/GenBank/DDBJ whole genome shotgun (WGS) entry which is preliminary data.</text>
</comment>
<dbReference type="PANTHER" id="PTHR36439">
    <property type="entry name" value="BLL4334 PROTEIN"/>
    <property type="match status" value="1"/>
</dbReference>
<reference evidence="2" key="1">
    <citation type="journal article" date="2019" name="Int. J. Syst. Evol. Microbiol.">
        <title>The Global Catalogue of Microorganisms (GCM) 10K type strain sequencing project: providing services to taxonomists for standard genome sequencing and annotation.</title>
        <authorList>
            <consortium name="The Broad Institute Genomics Platform"/>
            <consortium name="The Broad Institute Genome Sequencing Center for Infectious Disease"/>
            <person name="Wu L."/>
            <person name="Ma J."/>
        </authorList>
    </citation>
    <scope>NUCLEOTIDE SEQUENCE [LARGE SCALE GENOMIC DNA]</scope>
    <source>
        <strain evidence="2">TBRC 1826</strain>
    </source>
</reference>
<gene>
    <name evidence="1" type="ORF">ACFOVU_18025</name>
</gene>